<dbReference type="InterPro" id="IPR003593">
    <property type="entry name" value="AAA+_ATPase"/>
</dbReference>
<dbReference type="Gene3D" id="3.40.50.300">
    <property type="entry name" value="P-loop containing nucleotide triphosphate hydrolases"/>
    <property type="match status" value="1"/>
</dbReference>
<protein>
    <submittedName>
        <fullName evidence="5">ABC transporter ATP-binding protein</fullName>
    </submittedName>
</protein>
<dbReference type="PROSITE" id="PS50893">
    <property type="entry name" value="ABC_TRANSPORTER_2"/>
    <property type="match status" value="1"/>
</dbReference>
<feature type="domain" description="ABC transporter" evidence="4">
    <location>
        <begin position="10"/>
        <end position="245"/>
    </location>
</feature>
<dbReference type="Proteomes" id="UP000446866">
    <property type="component" value="Unassembled WGS sequence"/>
</dbReference>
<evidence type="ECO:0000256" key="3">
    <source>
        <dbReference type="ARBA" id="ARBA00022840"/>
    </source>
</evidence>
<dbReference type="InterPro" id="IPR050093">
    <property type="entry name" value="ABC_SmlMolc_Importer"/>
</dbReference>
<dbReference type="AlphaFoldDB" id="A0A845QHE2"/>
<dbReference type="InterPro" id="IPR027417">
    <property type="entry name" value="P-loop_NTPase"/>
</dbReference>
<evidence type="ECO:0000256" key="2">
    <source>
        <dbReference type="ARBA" id="ARBA00022741"/>
    </source>
</evidence>
<evidence type="ECO:0000313" key="6">
    <source>
        <dbReference type="Proteomes" id="UP000446866"/>
    </source>
</evidence>
<keyword evidence="3 5" id="KW-0067">ATP-binding</keyword>
<organism evidence="5 6">
    <name type="scientific">Anaerotruncus colihominis</name>
    <dbReference type="NCBI Taxonomy" id="169435"/>
    <lineage>
        <taxon>Bacteria</taxon>
        <taxon>Bacillati</taxon>
        <taxon>Bacillota</taxon>
        <taxon>Clostridia</taxon>
        <taxon>Eubacteriales</taxon>
        <taxon>Oscillospiraceae</taxon>
        <taxon>Anaerotruncus</taxon>
    </lineage>
</organism>
<evidence type="ECO:0000259" key="4">
    <source>
        <dbReference type="PROSITE" id="PS50893"/>
    </source>
</evidence>
<dbReference type="SMART" id="SM00382">
    <property type="entry name" value="AAA"/>
    <property type="match status" value="1"/>
</dbReference>
<dbReference type="Pfam" id="PF00005">
    <property type="entry name" value="ABC_tran"/>
    <property type="match status" value="1"/>
</dbReference>
<comment type="caution">
    <text evidence="5">The sequence shown here is derived from an EMBL/GenBank/DDBJ whole genome shotgun (WGS) entry which is preliminary data.</text>
</comment>
<dbReference type="PANTHER" id="PTHR42781">
    <property type="entry name" value="SPERMIDINE/PUTRESCINE IMPORT ATP-BINDING PROTEIN POTA"/>
    <property type="match status" value="1"/>
</dbReference>
<dbReference type="GO" id="GO:0005524">
    <property type="term" value="F:ATP binding"/>
    <property type="evidence" value="ECO:0007669"/>
    <property type="project" value="UniProtKB-KW"/>
</dbReference>
<reference evidence="5 6" key="1">
    <citation type="submission" date="2018-08" db="EMBL/GenBank/DDBJ databases">
        <title>Murine metabolic-syndrome-specific gut microbial biobank.</title>
        <authorList>
            <person name="Liu C."/>
        </authorList>
    </citation>
    <scope>NUCLEOTIDE SEQUENCE [LARGE SCALE GENOMIC DNA]</scope>
    <source>
        <strain evidence="5 6">28</strain>
    </source>
</reference>
<evidence type="ECO:0000256" key="1">
    <source>
        <dbReference type="ARBA" id="ARBA00022448"/>
    </source>
</evidence>
<gene>
    <name evidence="5" type="ORF">D0435_00440</name>
</gene>
<dbReference type="EMBL" id="QXWK01000001">
    <property type="protein sequence ID" value="NBH60143.1"/>
    <property type="molecule type" value="Genomic_DNA"/>
</dbReference>
<evidence type="ECO:0000313" key="5">
    <source>
        <dbReference type="EMBL" id="NBH60143.1"/>
    </source>
</evidence>
<dbReference type="PANTHER" id="PTHR42781:SF4">
    <property type="entry name" value="SPERMIDINE_PUTRESCINE IMPORT ATP-BINDING PROTEIN POTA"/>
    <property type="match status" value="1"/>
</dbReference>
<name>A0A845QHE2_9FIRM</name>
<keyword evidence="2" id="KW-0547">Nucleotide-binding</keyword>
<sequence length="367" mass="41467">MCWKESRKGERKVAVEVELEKRLGNFQLSVQFQAGEETLAILGSSGCGKTMTLKCIAGIEKPDCGRIVLNQKVLFDSAKGIDLPPQQRHTGLLFQDYALFSSMTVLENIMAGAYRRKKSLRKSLALDMIERMGLKNLMNHYPAQLSGGQRQRTSLARMLLSAPEILLLDEPFSALDSHLRQRMEQEIKLLLRDFGKTAILVSHDIEESYRMARRIAVMGEGVIENIGEKTELYRNPKTKKGAQLLGCRNFSRAICQSGGWVYAQDWNLKLWAKKAQDRAGAACYVGIREGDLRLVRPEDPRENRCKCTVEGYLENPDCFILLLRPHGAKAETILRCQLPFGLDEMQKKDCTEVEIYLPPAAVMLLTE</sequence>
<dbReference type="InterPro" id="IPR003439">
    <property type="entry name" value="ABC_transporter-like_ATP-bd"/>
</dbReference>
<dbReference type="GO" id="GO:0016887">
    <property type="term" value="F:ATP hydrolysis activity"/>
    <property type="evidence" value="ECO:0007669"/>
    <property type="project" value="InterPro"/>
</dbReference>
<keyword evidence="6" id="KW-1185">Reference proteome</keyword>
<dbReference type="SUPFAM" id="SSF52540">
    <property type="entry name" value="P-loop containing nucleoside triphosphate hydrolases"/>
    <property type="match status" value="1"/>
</dbReference>
<keyword evidence="1" id="KW-0813">Transport</keyword>
<accession>A0A845QHE2</accession>
<proteinExistence type="predicted"/>